<keyword evidence="5" id="KW-0408">Iron</keyword>
<sequence length="294" mass="32643">MTEQQAADGMIGEGRLFSALDAPFGGETSAIDLSQPMSADLGAAIRVAFLKYGALVFRNQEVADEHLAALCAIFGPLEEHLIENSDGKVMSPVHTITNFDADGKPSARPYINTNYFWHSDKSYLATPSLATMLHPVELPASGGDTELAHMGLAYSALPEIIKQRIEGRHVVHSLEFMRESLDNPPPSEAQKRAAPPVTHPIVRPHAETGQPCLYIGMYASHIADLPVEEGRWRLARLQEQSTQPPFVYTHVWRPGDVMIWDNRCLMHRGVANYGMAHERRVMKRVCVQDVTRQP</sequence>
<accession>A0A1Y5TX03</accession>
<dbReference type="GO" id="GO:0016706">
    <property type="term" value="F:2-oxoglutarate-dependent dioxygenase activity"/>
    <property type="evidence" value="ECO:0007669"/>
    <property type="project" value="UniProtKB-ARBA"/>
</dbReference>
<evidence type="ECO:0000259" key="6">
    <source>
        <dbReference type="Pfam" id="PF02668"/>
    </source>
</evidence>
<dbReference type="InterPro" id="IPR003819">
    <property type="entry name" value="TauD/TfdA-like"/>
</dbReference>
<dbReference type="InterPro" id="IPR051178">
    <property type="entry name" value="TfdA_dioxygenase"/>
</dbReference>
<keyword evidence="8" id="KW-1185">Reference proteome</keyword>
<dbReference type="RefSeq" id="WP_176245132.1">
    <property type="nucleotide sequence ID" value="NZ_FWFR01000003.1"/>
</dbReference>
<evidence type="ECO:0000256" key="3">
    <source>
        <dbReference type="ARBA" id="ARBA00022964"/>
    </source>
</evidence>
<reference evidence="7 8" key="1">
    <citation type="submission" date="2017-03" db="EMBL/GenBank/DDBJ databases">
        <authorList>
            <person name="Afonso C.L."/>
            <person name="Miller P.J."/>
            <person name="Scott M.A."/>
            <person name="Spackman E."/>
            <person name="Goraichik I."/>
            <person name="Dimitrov K.M."/>
            <person name="Suarez D.L."/>
            <person name="Swayne D.E."/>
        </authorList>
    </citation>
    <scope>NUCLEOTIDE SEQUENCE [LARGE SCALE GENOMIC DNA]</scope>
    <source>
        <strain evidence="7 8">CECT 7691</strain>
    </source>
</reference>
<dbReference type="InterPro" id="IPR042098">
    <property type="entry name" value="TauD-like_sf"/>
</dbReference>
<feature type="domain" description="TauD/TfdA-like" evidence="6">
    <location>
        <begin position="22"/>
        <end position="285"/>
    </location>
</feature>
<gene>
    <name evidence="7" type="primary">tfdA</name>
    <name evidence="7" type="ORF">OCH7691_03425</name>
</gene>
<dbReference type="Pfam" id="PF02668">
    <property type="entry name" value="TauD"/>
    <property type="match status" value="1"/>
</dbReference>
<keyword evidence="3 7" id="KW-0223">Dioxygenase</keyword>
<dbReference type="EMBL" id="FWFR01000003">
    <property type="protein sequence ID" value="SLN72062.1"/>
    <property type="molecule type" value="Genomic_DNA"/>
</dbReference>
<keyword evidence="2" id="KW-0479">Metal-binding</keyword>
<dbReference type="PANTHER" id="PTHR43779:SF3">
    <property type="entry name" value="(3R)-3-[(CARBOXYMETHYL)AMINO]FATTY ACID OXYGENASE_DECARBOXYLASE"/>
    <property type="match status" value="1"/>
</dbReference>
<dbReference type="InParanoid" id="A0A1Y5TX03"/>
<dbReference type="Gene3D" id="3.60.130.10">
    <property type="entry name" value="Clavaminate synthase-like"/>
    <property type="match status" value="1"/>
</dbReference>
<name>A0A1Y5TX03_9PROT</name>
<dbReference type="AlphaFoldDB" id="A0A1Y5TX03"/>
<evidence type="ECO:0000256" key="1">
    <source>
        <dbReference type="ARBA" id="ARBA00005896"/>
    </source>
</evidence>
<evidence type="ECO:0000313" key="7">
    <source>
        <dbReference type="EMBL" id="SLN72062.1"/>
    </source>
</evidence>
<dbReference type="PANTHER" id="PTHR43779">
    <property type="entry name" value="DIOXYGENASE RV0097-RELATED"/>
    <property type="match status" value="1"/>
</dbReference>
<dbReference type="Proteomes" id="UP000193200">
    <property type="component" value="Unassembled WGS sequence"/>
</dbReference>
<protein>
    <submittedName>
        <fullName evidence="7">Alpha-ketoglutarate-dependent 2,4-dichlorophenoxyacetate dioxygenase</fullName>
        <ecNumber evidence="7">1.14.11.-</ecNumber>
    </submittedName>
</protein>
<dbReference type="SUPFAM" id="SSF51197">
    <property type="entry name" value="Clavaminate synthase-like"/>
    <property type="match status" value="1"/>
</dbReference>
<proteinExistence type="inferred from homology"/>
<evidence type="ECO:0000256" key="4">
    <source>
        <dbReference type="ARBA" id="ARBA00023002"/>
    </source>
</evidence>
<evidence type="ECO:0000256" key="5">
    <source>
        <dbReference type="ARBA" id="ARBA00023004"/>
    </source>
</evidence>
<keyword evidence="4 7" id="KW-0560">Oxidoreductase</keyword>
<organism evidence="7 8">
    <name type="scientific">Oceanibacterium hippocampi</name>
    <dbReference type="NCBI Taxonomy" id="745714"/>
    <lineage>
        <taxon>Bacteria</taxon>
        <taxon>Pseudomonadati</taxon>
        <taxon>Pseudomonadota</taxon>
        <taxon>Alphaproteobacteria</taxon>
        <taxon>Sneathiellales</taxon>
        <taxon>Sneathiellaceae</taxon>
        <taxon>Oceanibacterium</taxon>
    </lineage>
</organism>
<comment type="similarity">
    <text evidence="1">Belongs to the TfdA dioxygenase family.</text>
</comment>
<evidence type="ECO:0000256" key="2">
    <source>
        <dbReference type="ARBA" id="ARBA00022723"/>
    </source>
</evidence>
<dbReference type="GO" id="GO:0046872">
    <property type="term" value="F:metal ion binding"/>
    <property type="evidence" value="ECO:0007669"/>
    <property type="project" value="UniProtKB-KW"/>
</dbReference>
<dbReference type="EC" id="1.14.11.-" evidence="7"/>
<evidence type="ECO:0000313" key="8">
    <source>
        <dbReference type="Proteomes" id="UP000193200"/>
    </source>
</evidence>